<sequence>MAEITFLNKEDANQFHNYIQKQLHSMVFDKKMILLLEDENKAKVKIDKGVQEILEACKKAFLQFIIKIKLNDWFKLILKEQYFYEDEDEQLQILDIVQSILDGNRNDLESLIHDLNMNKQIENAISQMFEESRTFSFDSFVRFRMRPFMEKLEKFVEISIDEYKMEQEYQMFIQTLRQFLAERAPKINHLHLLMEDGVTFYDEQYYEIRRAELVRMIDRRLISNHPVYIDSVTIAPLLSIAPSTIYLYTDDYEQPLVRTILNIFEERVQLKEMAEFYQNRTALF</sequence>
<comment type="caution">
    <text evidence="1">The sequence shown here is derived from an EMBL/GenBank/DDBJ whole genome shotgun (WGS) entry which is preliminary data.</text>
</comment>
<organism evidence="1 2">
    <name type="scientific">Bacillus yapensis</name>
    <dbReference type="NCBI Taxonomy" id="2492960"/>
    <lineage>
        <taxon>Bacteria</taxon>
        <taxon>Bacillati</taxon>
        <taxon>Bacillota</taxon>
        <taxon>Bacilli</taxon>
        <taxon>Bacillales</taxon>
        <taxon>Bacillaceae</taxon>
        <taxon>Bacillus</taxon>
    </lineage>
</organism>
<name>A0A3S0ICT8_9BACI</name>
<evidence type="ECO:0000313" key="2">
    <source>
        <dbReference type="Proteomes" id="UP000271374"/>
    </source>
</evidence>
<keyword evidence="2" id="KW-1185">Reference proteome</keyword>
<dbReference type="InterPro" id="IPR014199">
    <property type="entry name" value="Spore_YtxC"/>
</dbReference>
<proteinExistence type="predicted"/>
<dbReference type="NCBIfam" id="TIGR02834">
    <property type="entry name" value="spo_ytxC"/>
    <property type="match status" value="1"/>
</dbReference>
<dbReference type="Pfam" id="PF08812">
    <property type="entry name" value="YtxC"/>
    <property type="match status" value="1"/>
</dbReference>
<dbReference type="Proteomes" id="UP000271374">
    <property type="component" value="Unassembled WGS sequence"/>
</dbReference>
<protein>
    <submittedName>
        <fullName evidence="1">Putative sporulation protein YtxC</fullName>
    </submittedName>
</protein>
<dbReference type="RefSeq" id="WP_126409632.1">
    <property type="nucleotide sequence ID" value="NZ_RXNT01000012.1"/>
</dbReference>
<reference evidence="1 2" key="1">
    <citation type="submission" date="2018-12" db="EMBL/GenBank/DDBJ databases">
        <title>Bacillus yapensis draft genome sequence.</title>
        <authorList>
            <person name="Yu L."/>
            <person name="Xu X."/>
            <person name="Tang X."/>
        </authorList>
    </citation>
    <scope>NUCLEOTIDE SEQUENCE [LARGE SCALE GENOMIC DNA]</scope>
    <source>
        <strain evidence="1 2">XXST-01</strain>
    </source>
</reference>
<dbReference type="EMBL" id="RXNT01000012">
    <property type="protein sequence ID" value="RTR29647.1"/>
    <property type="molecule type" value="Genomic_DNA"/>
</dbReference>
<dbReference type="OrthoDB" id="2986513at2"/>
<evidence type="ECO:0000313" key="1">
    <source>
        <dbReference type="EMBL" id="RTR29647.1"/>
    </source>
</evidence>
<accession>A0A3S0ICT8</accession>
<dbReference type="AlphaFoldDB" id="A0A3S0ICT8"/>
<gene>
    <name evidence="1" type="primary">ytxC</name>
    <name evidence="1" type="ORF">EKG37_15245</name>
</gene>